<keyword evidence="2" id="KW-0067">ATP-binding</keyword>
<dbReference type="Proteomes" id="UP001596403">
    <property type="component" value="Unassembled WGS sequence"/>
</dbReference>
<proteinExistence type="predicted"/>
<feature type="domain" description="UvrD-like helicase C-terminal" evidence="3">
    <location>
        <begin position="559"/>
        <end position="605"/>
    </location>
</feature>
<comment type="caution">
    <text evidence="5">The sequence shown here is derived from an EMBL/GenBank/DDBJ whole genome shotgun (WGS) entry which is preliminary data.</text>
</comment>
<dbReference type="InterPro" id="IPR029493">
    <property type="entry name" value="RecD2-like_HHH"/>
</dbReference>
<gene>
    <name evidence="5" type="ORF">ACFQAU_11420</name>
</gene>
<dbReference type="InterPro" id="IPR027785">
    <property type="entry name" value="UvrD-like_helicase_C"/>
</dbReference>
<keyword evidence="6" id="KW-1185">Reference proteome</keyword>
<evidence type="ECO:0000256" key="2">
    <source>
        <dbReference type="ARBA" id="ARBA00022840"/>
    </source>
</evidence>
<evidence type="ECO:0000313" key="5">
    <source>
        <dbReference type="EMBL" id="MFC6642222.1"/>
    </source>
</evidence>
<dbReference type="RefSeq" id="WP_132444338.1">
    <property type="nucleotide sequence ID" value="NZ_JBHSWA010000001.1"/>
</dbReference>
<dbReference type="CDD" id="cd18809">
    <property type="entry name" value="SF1_C_RecD"/>
    <property type="match status" value="1"/>
</dbReference>
<organism evidence="5 6">
    <name type="scientific">Sulfitobacter profundi</name>
    <dbReference type="NCBI Taxonomy" id="2679961"/>
    <lineage>
        <taxon>Bacteria</taxon>
        <taxon>Pseudomonadati</taxon>
        <taxon>Pseudomonadota</taxon>
        <taxon>Alphaproteobacteria</taxon>
        <taxon>Rhodobacterales</taxon>
        <taxon>Roseobacteraceae</taxon>
        <taxon>Sulfitobacter</taxon>
    </lineage>
</organism>
<keyword evidence="1" id="KW-0547">Nucleotide-binding</keyword>
<dbReference type="EMBL" id="JBHSWA010000001">
    <property type="protein sequence ID" value="MFC6642222.1"/>
    <property type="molecule type" value="Genomic_DNA"/>
</dbReference>
<dbReference type="PANTHER" id="PTHR43788">
    <property type="entry name" value="DNA2/NAM7 HELICASE FAMILY MEMBER"/>
    <property type="match status" value="1"/>
</dbReference>
<evidence type="ECO:0000313" key="6">
    <source>
        <dbReference type="Proteomes" id="UP001596403"/>
    </source>
</evidence>
<dbReference type="SUPFAM" id="SSF52540">
    <property type="entry name" value="P-loop containing nucleoside triphosphate hydrolases"/>
    <property type="match status" value="2"/>
</dbReference>
<dbReference type="InterPro" id="IPR027417">
    <property type="entry name" value="P-loop_NTPase"/>
</dbReference>
<dbReference type="Gene3D" id="2.30.30.940">
    <property type="match status" value="1"/>
</dbReference>
<name>A0ABW1YYG3_9RHOB</name>
<protein>
    <submittedName>
        <fullName evidence="5">AAA family ATPase</fullName>
    </submittedName>
</protein>
<accession>A0ABW1YYG3</accession>
<feature type="domain" description="ATP-dependent RecD2 DNA helicase-like helix-hairpin-helix" evidence="4">
    <location>
        <begin position="92"/>
        <end position="159"/>
    </location>
</feature>
<dbReference type="Gene3D" id="3.40.50.300">
    <property type="entry name" value="P-loop containing nucleotide triphosphate hydrolases"/>
    <property type="match status" value="2"/>
</dbReference>
<sequence>MSVKLDPVADRVQNSSIFFAQYLARERAFTNIGPQRAAALVEAFGSRLSEAILAQDDGIIEIIGEEHAINAAAVLETRLPESDFLTWLESIKADIPAYKAIRLARAWGREGVDAVKRNPYLLMAVADWRTADEIGKALGVDAKDARREVGAVEATLAGKACLGAGSTLMASKGALEGAEELLGHKVSSDLVAASVRAGAAVRLAGELQPPGAAYMEADCALRLAKLAPDSPVSGISEPAALDELIADYNEAQPFLLTEGQEEAVRMSHRHRLLILAGFAGSGKTTVLRAVCETQEAIGKAPLIVTLSGRAAQRASEATGRRAITVARFLIEQEKSGLPLDQDCVLIADEASMLGLVEVWRILRRLGDASLILCGDPAQLPPVSPGVVFHTLAIDHEVCRVVLDRVHRQDERTGIPALAEDLRNGVIAKVPAFKRAQSGVTFTGCEQKDLCDEILRIGAVLKEHGTSRDNVQIIAPTNREIGQINIFFHHRALRKNPRVWPGTGHIAEGEPVIWTQNDTRRGLTNGALGRVLEIEGHWIKVVLDGCVHELTGDDGQYLQLAYAISVHKAQGSQWSRVIIPVFPSRIVDRSLVYTALTRAQEQVVFIGSFDAIVKAVKRSPAVEARQVGLGTWLNLARETRD</sequence>
<dbReference type="Pfam" id="PF13538">
    <property type="entry name" value="UvrD_C_2"/>
    <property type="match status" value="1"/>
</dbReference>
<evidence type="ECO:0000259" key="3">
    <source>
        <dbReference type="Pfam" id="PF13538"/>
    </source>
</evidence>
<dbReference type="Pfam" id="PF14490">
    <property type="entry name" value="HHH_RecD2"/>
    <property type="match status" value="1"/>
</dbReference>
<dbReference type="PANTHER" id="PTHR43788:SF6">
    <property type="entry name" value="DNA HELICASE B"/>
    <property type="match status" value="1"/>
</dbReference>
<reference evidence="6" key="1">
    <citation type="journal article" date="2019" name="Int. J. Syst. Evol. Microbiol.">
        <title>The Global Catalogue of Microorganisms (GCM) 10K type strain sequencing project: providing services to taxonomists for standard genome sequencing and annotation.</title>
        <authorList>
            <consortium name="The Broad Institute Genomics Platform"/>
            <consortium name="The Broad Institute Genome Sequencing Center for Infectious Disease"/>
            <person name="Wu L."/>
            <person name="Ma J."/>
        </authorList>
    </citation>
    <scope>NUCLEOTIDE SEQUENCE [LARGE SCALE GENOMIC DNA]</scope>
    <source>
        <strain evidence="6">NBRC 111368</strain>
    </source>
</reference>
<dbReference type="Pfam" id="PF13604">
    <property type="entry name" value="AAA_30"/>
    <property type="match status" value="1"/>
</dbReference>
<evidence type="ECO:0000256" key="1">
    <source>
        <dbReference type="ARBA" id="ARBA00022741"/>
    </source>
</evidence>
<dbReference type="InterPro" id="IPR050534">
    <property type="entry name" value="Coronavir_polyprotein_1ab"/>
</dbReference>
<evidence type="ECO:0000259" key="4">
    <source>
        <dbReference type="Pfam" id="PF14490"/>
    </source>
</evidence>
<dbReference type="CDD" id="cd17933">
    <property type="entry name" value="DEXSc_RecD-like"/>
    <property type="match status" value="1"/>
</dbReference>